<protein>
    <submittedName>
        <fullName evidence="1">Uncharacterized protein</fullName>
    </submittedName>
</protein>
<accession>A0A0P0GHL0</accession>
<dbReference type="RefSeq" id="WP_158508046.1">
    <property type="nucleotide sequence ID" value="NZ_CP012801.1"/>
</dbReference>
<evidence type="ECO:0000313" key="2">
    <source>
        <dbReference type="Proteomes" id="UP000061809"/>
    </source>
</evidence>
<name>A0A0P0GHL0_9BACE</name>
<dbReference type="KEGG" id="bcel:BcellWH2_00268"/>
<proteinExistence type="predicted"/>
<dbReference type="PATRIC" id="fig|246787.4.peg.280"/>
<evidence type="ECO:0000313" key="1">
    <source>
        <dbReference type="EMBL" id="ALJ57544.1"/>
    </source>
</evidence>
<dbReference type="EMBL" id="CP012801">
    <property type="protein sequence ID" value="ALJ57544.1"/>
    <property type="molecule type" value="Genomic_DNA"/>
</dbReference>
<dbReference type="Proteomes" id="UP000061809">
    <property type="component" value="Chromosome"/>
</dbReference>
<reference evidence="1 2" key="1">
    <citation type="journal article" date="2015" name="Science">
        <title>Genetic determinants of in vivo fitness and diet responsiveness in multiple human gut Bacteroides.</title>
        <authorList>
            <person name="Wu M."/>
            <person name="McNulty N.P."/>
            <person name="Rodionov D.A."/>
            <person name="Khoroshkin M.S."/>
            <person name="Griffin N.W."/>
            <person name="Cheng J."/>
            <person name="Latreille P."/>
            <person name="Kerstetter R.A."/>
            <person name="Terrapon N."/>
            <person name="Henrissat B."/>
            <person name="Osterman A.L."/>
            <person name="Gordon J.I."/>
        </authorList>
    </citation>
    <scope>NUCLEOTIDE SEQUENCE [LARGE SCALE GENOMIC DNA]</scope>
    <source>
        <strain evidence="1 2">WH2</strain>
    </source>
</reference>
<dbReference type="AlphaFoldDB" id="A0A0P0GHL0"/>
<gene>
    <name evidence="1" type="ORF">BcellWH2_00268</name>
</gene>
<organism evidence="1 2">
    <name type="scientific">Bacteroides cellulosilyticus</name>
    <dbReference type="NCBI Taxonomy" id="246787"/>
    <lineage>
        <taxon>Bacteria</taxon>
        <taxon>Pseudomonadati</taxon>
        <taxon>Bacteroidota</taxon>
        <taxon>Bacteroidia</taxon>
        <taxon>Bacteroidales</taxon>
        <taxon>Bacteroidaceae</taxon>
        <taxon>Bacteroides</taxon>
    </lineage>
</organism>
<sequence>MLDKILGNYNAIEHDAEASYETIKNAEQWNDEIVTPQMDLSDIMQHEDGDQENP</sequence>